<evidence type="ECO:0000256" key="7">
    <source>
        <dbReference type="RuleBase" id="RU362044"/>
    </source>
</evidence>
<evidence type="ECO:0000256" key="2">
    <source>
        <dbReference type="ARBA" id="ARBA00007556"/>
    </source>
</evidence>
<dbReference type="EMBL" id="SJPS01000006">
    <property type="protein sequence ID" value="TWU23624.1"/>
    <property type="molecule type" value="Genomic_DNA"/>
</dbReference>
<keyword evidence="4 7" id="KW-0812">Transmembrane</keyword>
<dbReference type="OrthoDB" id="9810518at2"/>
<sequence length="290" mass="31509">MSTGIEYAPRPRRNVLSVLTDPIADLGAVVLRSIETLGDMTLFAWQTLRWLLARLPSRDALYTNMYQIGVLSLPVVALTGTFIGMVLAVQSYSQFRAFGLETQLGGVINRTMFRELGPVLAATMLAGRVGSAMAAELGTMRVTEQIDALSSMGANPIHFLVVPRFLSCLLLIPSLTIMAVFMGVVGGAAYCVFLLNIDVHHYSANSKLYVENWDLLYGVIKSVFFGATIGLVSCYRGFHCKAGAEGVGQAATSAFVQSFVVIIVLDLFLSIMLDNVYSYLWPTSPMLLNG</sequence>
<reference evidence="8 9" key="1">
    <citation type="submission" date="2019-02" db="EMBL/GenBank/DDBJ databases">
        <title>Deep-cultivation of Planctomycetes and their phenomic and genomic characterization uncovers novel biology.</title>
        <authorList>
            <person name="Wiegand S."/>
            <person name="Jogler M."/>
            <person name="Boedeker C."/>
            <person name="Pinto D."/>
            <person name="Vollmers J."/>
            <person name="Rivas-Marin E."/>
            <person name="Kohn T."/>
            <person name="Peeters S.H."/>
            <person name="Heuer A."/>
            <person name="Rast P."/>
            <person name="Oberbeckmann S."/>
            <person name="Bunk B."/>
            <person name="Jeske O."/>
            <person name="Meyerdierks A."/>
            <person name="Storesund J.E."/>
            <person name="Kallscheuer N."/>
            <person name="Luecker S."/>
            <person name="Lage O.M."/>
            <person name="Pohl T."/>
            <person name="Merkel B.J."/>
            <person name="Hornburger P."/>
            <person name="Mueller R.-W."/>
            <person name="Bruemmer F."/>
            <person name="Labrenz M."/>
            <person name="Spormann A.M."/>
            <person name="Op Den Camp H."/>
            <person name="Overmann J."/>
            <person name="Amann R."/>
            <person name="Jetten M.S.M."/>
            <person name="Mascher T."/>
            <person name="Medema M.H."/>
            <person name="Devos D.P."/>
            <person name="Kaster A.-K."/>
            <person name="Ovreas L."/>
            <person name="Rohde M."/>
            <person name="Galperin M.Y."/>
            <person name="Jogler C."/>
        </authorList>
    </citation>
    <scope>NUCLEOTIDE SEQUENCE [LARGE SCALE GENOMIC DNA]</scope>
    <source>
        <strain evidence="8 9">Pla144</strain>
    </source>
</reference>
<keyword evidence="9" id="KW-1185">Reference proteome</keyword>
<comment type="caution">
    <text evidence="7">Lacks conserved residue(s) required for the propagation of feature annotation.</text>
</comment>
<evidence type="ECO:0000256" key="1">
    <source>
        <dbReference type="ARBA" id="ARBA00004141"/>
    </source>
</evidence>
<dbReference type="NCBIfam" id="TIGR00056">
    <property type="entry name" value="MlaE family lipid ABC transporter permease subunit"/>
    <property type="match status" value="1"/>
</dbReference>
<dbReference type="AlphaFoldDB" id="A0A5C6CJH2"/>
<dbReference type="InterPro" id="IPR003453">
    <property type="entry name" value="ABC_MlaE_roteobac"/>
</dbReference>
<name>A0A5C6CJH2_9BACT</name>
<comment type="similarity">
    <text evidence="2 7">Belongs to the MlaE permease family.</text>
</comment>
<organism evidence="8 9">
    <name type="scientific">Bythopirellula polymerisocia</name>
    <dbReference type="NCBI Taxonomy" id="2528003"/>
    <lineage>
        <taxon>Bacteria</taxon>
        <taxon>Pseudomonadati</taxon>
        <taxon>Planctomycetota</taxon>
        <taxon>Planctomycetia</taxon>
        <taxon>Pirellulales</taxon>
        <taxon>Lacipirellulaceae</taxon>
        <taxon>Bythopirellula</taxon>
    </lineage>
</organism>
<keyword evidence="3" id="KW-0813">Transport</keyword>
<evidence type="ECO:0000313" key="8">
    <source>
        <dbReference type="EMBL" id="TWU23624.1"/>
    </source>
</evidence>
<feature type="transmembrane region" description="Helical" evidence="7">
    <location>
        <begin position="65"/>
        <end position="89"/>
    </location>
</feature>
<dbReference type="GO" id="GO:0043190">
    <property type="term" value="C:ATP-binding cassette (ABC) transporter complex"/>
    <property type="evidence" value="ECO:0007669"/>
    <property type="project" value="InterPro"/>
</dbReference>
<feature type="transmembrane region" description="Helical" evidence="7">
    <location>
        <begin position="168"/>
        <end position="195"/>
    </location>
</feature>
<proteinExistence type="inferred from homology"/>
<keyword evidence="6 7" id="KW-0472">Membrane</keyword>
<dbReference type="PANTHER" id="PTHR30188">
    <property type="entry name" value="ABC TRANSPORTER PERMEASE PROTEIN-RELATED"/>
    <property type="match status" value="1"/>
</dbReference>
<evidence type="ECO:0000313" key="9">
    <source>
        <dbReference type="Proteomes" id="UP000318437"/>
    </source>
</evidence>
<accession>A0A5C6CJH2</accession>
<feature type="transmembrane region" description="Helical" evidence="7">
    <location>
        <begin position="250"/>
        <end position="273"/>
    </location>
</feature>
<dbReference type="Proteomes" id="UP000318437">
    <property type="component" value="Unassembled WGS sequence"/>
</dbReference>
<dbReference type="Pfam" id="PF02405">
    <property type="entry name" value="MlaE"/>
    <property type="match status" value="1"/>
</dbReference>
<comment type="subcellular location">
    <subcellularLocation>
        <location evidence="1">Membrane</location>
        <topology evidence="1">Multi-pass membrane protein</topology>
    </subcellularLocation>
</comment>
<comment type="caution">
    <text evidence="8">The sequence shown here is derived from an EMBL/GenBank/DDBJ whole genome shotgun (WGS) entry which is preliminary data.</text>
</comment>
<dbReference type="InterPro" id="IPR030802">
    <property type="entry name" value="Permease_MalE"/>
</dbReference>
<gene>
    <name evidence="8" type="primary">mlaE</name>
    <name evidence="8" type="ORF">Pla144_37990</name>
</gene>
<evidence type="ECO:0000256" key="3">
    <source>
        <dbReference type="ARBA" id="ARBA00022448"/>
    </source>
</evidence>
<keyword evidence="5 7" id="KW-1133">Transmembrane helix</keyword>
<feature type="transmembrane region" description="Helical" evidence="7">
    <location>
        <begin position="215"/>
        <end position="238"/>
    </location>
</feature>
<evidence type="ECO:0000256" key="5">
    <source>
        <dbReference type="ARBA" id="ARBA00022989"/>
    </source>
</evidence>
<evidence type="ECO:0000256" key="6">
    <source>
        <dbReference type="ARBA" id="ARBA00023136"/>
    </source>
</evidence>
<dbReference type="GO" id="GO:0005548">
    <property type="term" value="F:phospholipid transporter activity"/>
    <property type="evidence" value="ECO:0007669"/>
    <property type="project" value="TreeGrafter"/>
</dbReference>
<evidence type="ECO:0000256" key="4">
    <source>
        <dbReference type="ARBA" id="ARBA00022692"/>
    </source>
</evidence>
<dbReference type="PANTHER" id="PTHR30188:SF4">
    <property type="entry name" value="PROTEIN TRIGALACTOSYLDIACYLGLYCEROL 1, CHLOROPLASTIC"/>
    <property type="match status" value="1"/>
</dbReference>
<protein>
    <submittedName>
        <fullName evidence="8">ABC transport permease subunit MlaE</fullName>
    </submittedName>
</protein>